<evidence type="ECO:0000313" key="1">
    <source>
        <dbReference type="EMBL" id="MBD8004549.1"/>
    </source>
</evidence>
<evidence type="ECO:0000313" key="2">
    <source>
        <dbReference type="Proteomes" id="UP000648182"/>
    </source>
</evidence>
<dbReference type="Gene3D" id="1.10.260.40">
    <property type="entry name" value="lambda repressor-like DNA-binding domains"/>
    <property type="match status" value="1"/>
</dbReference>
<name>A0ABR8VIH2_9BACI</name>
<sequence>MEYEMINELNAERMRKRIKIKDIAMAVNISEAYVSMYFKHKANNIDSNKEQAIIEYVRSQPEYRMAKIIVEN</sequence>
<dbReference type="RefSeq" id="WP_191810779.1">
    <property type="nucleotide sequence ID" value="NZ_JACSPV010000007.1"/>
</dbReference>
<accession>A0ABR8VIH2</accession>
<reference evidence="1 2" key="1">
    <citation type="submission" date="2020-08" db="EMBL/GenBank/DDBJ databases">
        <title>A Genomic Blueprint of the Chicken Gut Microbiome.</title>
        <authorList>
            <person name="Gilroy R."/>
            <person name="Ravi A."/>
            <person name="Getino M."/>
            <person name="Pursley I."/>
            <person name="Horton D.L."/>
            <person name="Alikhan N.-F."/>
            <person name="Baker D."/>
            <person name="Gharbi K."/>
            <person name="Hall N."/>
            <person name="Watson M."/>
            <person name="Adriaenssens E.M."/>
            <person name="Foster-Nyarko E."/>
            <person name="Jarju S."/>
            <person name="Secka A."/>
            <person name="Antonio M."/>
            <person name="Oren A."/>
            <person name="Chaudhuri R."/>
            <person name="La Ragione R.M."/>
            <person name="Hildebrand F."/>
            <person name="Pallen M.J."/>
        </authorList>
    </citation>
    <scope>NUCLEOTIDE SEQUENCE [LARGE SCALE GENOMIC DNA]</scope>
    <source>
        <strain evidence="1 2">Sa1BUA2</strain>
    </source>
</reference>
<protein>
    <recommendedName>
        <fullName evidence="3">XRE family transcriptional regulator</fullName>
    </recommendedName>
</protein>
<evidence type="ECO:0008006" key="3">
    <source>
        <dbReference type="Google" id="ProtNLM"/>
    </source>
</evidence>
<keyword evidence="2" id="KW-1185">Reference proteome</keyword>
<gene>
    <name evidence="1" type="ORF">H9631_05590</name>
</gene>
<dbReference type="Proteomes" id="UP000648182">
    <property type="component" value="Unassembled WGS sequence"/>
</dbReference>
<proteinExistence type="predicted"/>
<dbReference type="EMBL" id="JACSPV010000007">
    <property type="protein sequence ID" value="MBD8004549.1"/>
    <property type="molecule type" value="Genomic_DNA"/>
</dbReference>
<dbReference type="SUPFAM" id="SSF47413">
    <property type="entry name" value="lambda repressor-like DNA-binding domains"/>
    <property type="match status" value="1"/>
</dbReference>
<dbReference type="InterPro" id="IPR010982">
    <property type="entry name" value="Lambda_DNA-bd_dom_sf"/>
</dbReference>
<comment type="caution">
    <text evidence="1">The sequence shown here is derived from an EMBL/GenBank/DDBJ whole genome shotgun (WGS) entry which is preliminary data.</text>
</comment>
<organism evidence="1 2">
    <name type="scientific">Bacillus norwichensis</name>
    <dbReference type="NCBI Taxonomy" id="2762217"/>
    <lineage>
        <taxon>Bacteria</taxon>
        <taxon>Bacillati</taxon>
        <taxon>Bacillota</taxon>
        <taxon>Bacilli</taxon>
        <taxon>Bacillales</taxon>
        <taxon>Bacillaceae</taxon>
        <taxon>Bacillus</taxon>
    </lineage>
</organism>